<evidence type="ECO:0000256" key="1">
    <source>
        <dbReference type="SAM" id="MobiDB-lite"/>
    </source>
</evidence>
<sequence length="167" mass="19271">MVKNIPITNHQSKLNNQNKDLSDKQQQYFCSLVDNLVKQLEIQITQQFTKLREHIDSFSSTITQFRKDREEHLKNINLVSGTSNSQRTKSLTPLPSSPKSDKNEQNKRVRKGSDYNDLSSSEEEQIENLLQIQCTIAQKVDQATDDNEEYLPTDDEEDANIEINIDT</sequence>
<feature type="region of interest" description="Disordered" evidence="1">
    <location>
        <begin position="76"/>
        <end position="122"/>
    </location>
</feature>
<reference evidence="2" key="1">
    <citation type="submission" date="2019-10" db="EMBL/GenBank/DDBJ databases">
        <title>Conservation and host-specific expression of non-tandemly repeated heterogenous ribosome RNA gene in arbuscular mycorrhizal fungi.</title>
        <authorList>
            <person name="Maeda T."/>
            <person name="Kobayashi Y."/>
            <person name="Nakagawa T."/>
            <person name="Ezawa T."/>
            <person name="Yamaguchi K."/>
            <person name="Bino T."/>
            <person name="Nishimoto Y."/>
            <person name="Shigenobu S."/>
            <person name="Kawaguchi M."/>
        </authorList>
    </citation>
    <scope>NUCLEOTIDE SEQUENCE</scope>
    <source>
        <strain evidence="2">HR1</strain>
    </source>
</reference>
<proteinExistence type="predicted"/>
<feature type="compositionally biased region" description="Low complexity" evidence="1">
    <location>
        <begin position="88"/>
        <end position="98"/>
    </location>
</feature>
<evidence type="ECO:0000313" key="3">
    <source>
        <dbReference type="Proteomes" id="UP000615446"/>
    </source>
</evidence>
<feature type="compositionally biased region" description="Acidic residues" evidence="1">
    <location>
        <begin position="143"/>
        <end position="160"/>
    </location>
</feature>
<dbReference type="EMBL" id="BLAL01000334">
    <property type="protein sequence ID" value="GET03905.1"/>
    <property type="molecule type" value="Genomic_DNA"/>
</dbReference>
<feature type="region of interest" description="Disordered" evidence="1">
    <location>
        <begin position="140"/>
        <end position="167"/>
    </location>
</feature>
<name>A0A8H3MJF3_9GLOM</name>
<organism evidence="2 3">
    <name type="scientific">Rhizophagus clarus</name>
    <dbReference type="NCBI Taxonomy" id="94130"/>
    <lineage>
        <taxon>Eukaryota</taxon>
        <taxon>Fungi</taxon>
        <taxon>Fungi incertae sedis</taxon>
        <taxon>Mucoromycota</taxon>
        <taxon>Glomeromycotina</taxon>
        <taxon>Glomeromycetes</taxon>
        <taxon>Glomerales</taxon>
        <taxon>Glomeraceae</taxon>
        <taxon>Rhizophagus</taxon>
    </lineage>
</organism>
<protein>
    <submittedName>
        <fullName evidence="2">Uncharacterized protein</fullName>
    </submittedName>
</protein>
<comment type="caution">
    <text evidence="2">The sequence shown here is derived from an EMBL/GenBank/DDBJ whole genome shotgun (WGS) entry which is preliminary data.</text>
</comment>
<gene>
    <name evidence="2" type="ORF">RCL2_003021200</name>
</gene>
<feature type="compositionally biased region" description="Basic and acidic residues" evidence="1">
    <location>
        <begin position="99"/>
        <end position="114"/>
    </location>
</feature>
<feature type="compositionally biased region" description="Polar residues" evidence="1">
    <location>
        <begin position="77"/>
        <end position="87"/>
    </location>
</feature>
<evidence type="ECO:0000313" key="2">
    <source>
        <dbReference type="EMBL" id="GET03905.1"/>
    </source>
</evidence>
<dbReference type="Proteomes" id="UP000615446">
    <property type="component" value="Unassembled WGS sequence"/>
</dbReference>
<dbReference type="AlphaFoldDB" id="A0A8H3MJF3"/>
<accession>A0A8H3MJF3</accession>